<keyword evidence="6 10" id="KW-0472">Membrane</keyword>
<dbReference type="PROSITE" id="PS50038">
    <property type="entry name" value="FZ"/>
    <property type="match status" value="1"/>
</dbReference>
<dbReference type="CDD" id="cd07458">
    <property type="entry name" value="CRD_FZ1_like"/>
    <property type="match status" value="1"/>
</dbReference>
<keyword evidence="11" id="KW-0732">Signal</keyword>
<dbReference type="SMART" id="SM01330">
    <property type="entry name" value="Frizzled"/>
    <property type="match status" value="1"/>
</dbReference>
<feature type="disulfide bond" evidence="9">
    <location>
        <begin position="133"/>
        <end position="157"/>
    </location>
</feature>
<dbReference type="PROSITE" id="PS50261">
    <property type="entry name" value="G_PROTEIN_RECEP_F2_4"/>
    <property type="match status" value="1"/>
</dbReference>
<evidence type="ECO:0000259" key="12">
    <source>
        <dbReference type="PROSITE" id="PS50038"/>
    </source>
</evidence>
<dbReference type="InterPro" id="IPR015526">
    <property type="entry name" value="Frizzled/SFRP"/>
</dbReference>
<comment type="subcellular location">
    <subcellularLocation>
        <location evidence="1">Membrane</location>
        <topology evidence="1">Multi-pass membrane protein</topology>
    </subcellularLocation>
</comment>
<sequence>MTFEAPSGRSPRRAVSAVMAAGGSRSWLWLWGCALVVLQQPGTGQYEPESSVPDRSFCQPISIPLCSDIAYNQTIMPNLLGHGTQEDAGLEVHQFYPLVEVRCSADLQFFLCSLYAPVCTVLDRAIPPCRALCERARRGCEALMNKFGFQWPERLRCEKFPLDGPPSDPGPSFSCPAQLQVPSYLGYHFLGVKDCGAPCETSKPGGLMYFSAEQLTVGRLLVGSWSFLSGPIVFLSGCFFVVALVYGAGSLLEDRVVCVDKFKEDGFRMVVQGNQKEVCTLSFMVLYFFSMAGSVWWVVLSFTWFLSAGMKWGHEAIEANSQYLHLAAWGVPALKTVAVLTTGQVEGDLLTGVCFVGDPQHGRSAGFCAGAALRLPLHRHVFPLDGFRFPRTSSDHHEARRHPHGQAERLMVRMGVLGCRYSAPAAVVVACCLYEQVYRTQWEQTWSLAAPDDDDDRDHVSFWVWSKKTLRSFHVFTDNSEER</sequence>
<evidence type="ECO:0000256" key="10">
    <source>
        <dbReference type="SAM" id="Phobius"/>
    </source>
</evidence>
<feature type="domain" description="FZ" evidence="12">
    <location>
        <begin position="53"/>
        <end position="178"/>
    </location>
</feature>
<proteinExistence type="inferred from homology"/>
<dbReference type="PRINTS" id="PR00489">
    <property type="entry name" value="FRIZZLED"/>
</dbReference>
<organism evidence="14 15">
    <name type="scientific">Salarias fasciatus</name>
    <name type="common">Jewelled blenny</name>
    <name type="synonym">Blennius fasciatus</name>
    <dbReference type="NCBI Taxonomy" id="181472"/>
    <lineage>
        <taxon>Eukaryota</taxon>
        <taxon>Metazoa</taxon>
        <taxon>Chordata</taxon>
        <taxon>Craniata</taxon>
        <taxon>Vertebrata</taxon>
        <taxon>Euteleostomi</taxon>
        <taxon>Actinopterygii</taxon>
        <taxon>Neopterygii</taxon>
        <taxon>Teleostei</taxon>
        <taxon>Neoteleostei</taxon>
        <taxon>Acanthomorphata</taxon>
        <taxon>Ovalentaria</taxon>
        <taxon>Blenniimorphae</taxon>
        <taxon>Blenniiformes</taxon>
        <taxon>Blennioidei</taxon>
        <taxon>Blenniidae</taxon>
        <taxon>Salariinae</taxon>
        <taxon>Salarias</taxon>
    </lineage>
</organism>
<dbReference type="AlphaFoldDB" id="A0A672HUP0"/>
<keyword evidence="8" id="KW-0675">Receptor</keyword>
<dbReference type="InParanoid" id="A0A672HUP0"/>
<dbReference type="PANTHER" id="PTHR11309:SF31">
    <property type="entry name" value="FRIZZLED-7"/>
    <property type="match status" value="1"/>
</dbReference>
<feature type="transmembrane region" description="Helical" evidence="10">
    <location>
        <begin position="220"/>
        <end position="246"/>
    </location>
</feature>
<name>A0A672HUP0_SALFA</name>
<keyword evidence="4 10" id="KW-0812">Transmembrane</keyword>
<dbReference type="InterPro" id="IPR020067">
    <property type="entry name" value="Frizzled_dom"/>
</dbReference>
<evidence type="ECO:0000256" key="3">
    <source>
        <dbReference type="ARBA" id="ARBA00022473"/>
    </source>
</evidence>
<dbReference type="FunFam" id="1.10.2000.10:FF:000003">
    <property type="entry name" value="Frizzled class receptor 2"/>
    <property type="match status" value="1"/>
</dbReference>
<protein>
    <submittedName>
        <fullName evidence="14">Frizzled class receptor 7a</fullName>
    </submittedName>
</protein>
<dbReference type="GO" id="GO:0042813">
    <property type="term" value="F:Wnt receptor activity"/>
    <property type="evidence" value="ECO:0007669"/>
    <property type="project" value="TreeGrafter"/>
</dbReference>
<dbReference type="GO" id="GO:0035567">
    <property type="term" value="P:non-canonical Wnt signaling pathway"/>
    <property type="evidence" value="ECO:0007669"/>
    <property type="project" value="TreeGrafter"/>
</dbReference>
<feature type="signal peptide" evidence="11">
    <location>
        <begin position="1"/>
        <end position="44"/>
    </location>
</feature>
<keyword evidence="7 9" id="KW-1015">Disulfide bond</keyword>
<keyword evidence="15" id="KW-1185">Reference proteome</keyword>
<evidence type="ECO:0000256" key="6">
    <source>
        <dbReference type="ARBA" id="ARBA00023136"/>
    </source>
</evidence>
<feature type="chain" id="PRO_5025506540" evidence="11">
    <location>
        <begin position="45"/>
        <end position="483"/>
    </location>
</feature>
<feature type="disulfide bond" evidence="9">
    <location>
        <begin position="66"/>
        <end position="112"/>
    </location>
</feature>
<dbReference type="Proteomes" id="UP000472267">
    <property type="component" value="Unassembled WGS sequence"/>
</dbReference>
<dbReference type="PANTHER" id="PTHR11309">
    <property type="entry name" value="FRIZZLED"/>
    <property type="match status" value="1"/>
</dbReference>
<evidence type="ECO:0000313" key="14">
    <source>
        <dbReference type="Ensembl" id="ENSSFAP00005032650.1"/>
    </source>
</evidence>
<dbReference type="Gene3D" id="1.20.1070.10">
    <property type="entry name" value="Rhodopsin 7-helix transmembrane proteins"/>
    <property type="match status" value="1"/>
</dbReference>
<dbReference type="GO" id="GO:0017147">
    <property type="term" value="F:Wnt-protein binding"/>
    <property type="evidence" value="ECO:0007669"/>
    <property type="project" value="TreeGrafter"/>
</dbReference>
<accession>A0A672HUP0</accession>
<dbReference type="InterPro" id="IPR017981">
    <property type="entry name" value="GPCR_2-like_7TM"/>
</dbReference>
<dbReference type="Pfam" id="PF01534">
    <property type="entry name" value="Frizzled"/>
    <property type="match status" value="1"/>
</dbReference>
<reference evidence="14" key="2">
    <citation type="submission" date="2025-09" db="UniProtKB">
        <authorList>
            <consortium name="Ensembl"/>
        </authorList>
    </citation>
    <scope>IDENTIFICATION</scope>
</reference>
<comment type="caution">
    <text evidence="9">Lacks conserved residue(s) required for the propagation of feature annotation.</text>
</comment>
<evidence type="ECO:0000256" key="7">
    <source>
        <dbReference type="ARBA" id="ARBA00023157"/>
    </source>
</evidence>
<evidence type="ECO:0000256" key="1">
    <source>
        <dbReference type="ARBA" id="ARBA00004141"/>
    </source>
</evidence>
<comment type="similarity">
    <text evidence="2">Belongs to the G-protein coupled receptor Fz/Smo family.</text>
</comment>
<dbReference type="Ensembl" id="ENSSFAT00005033805.1">
    <property type="protein sequence ID" value="ENSSFAP00005032650.1"/>
    <property type="gene ID" value="ENSSFAG00005016529.1"/>
</dbReference>
<evidence type="ECO:0000313" key="15">
    <source>
        <dbReference type="Proteomes" id="UP000472267"/>
    </source>
</evidence>
<dbReference type="GO" id="GO:0060070">
    <property type="term" value="P:canonical Wnt signaling pathway"/>
    <property type="evidence" value="ECO:0007669"/>
    <property type="project" value="TreeGrafter"/>
</dbReference>
<dbReference type="SUPFAM" id="SSF63501">
    <property type="entry name" value="Frizzled cysteine-rich domain"/>
    <property type="match status" value="1"/>
</dbReference>
<evidence type="ECO:0000256" key="8">
    <source>
        <dbReference type="ARBA" id="ARBA00023170"/>
    </source>
</evidence>
<feature type="transmembrane region" description="Helical" evidence="10">
    <location>
        <begin position="284"/>
        <end position="306"/>
    </location>
</feature>
<evidence type="ECO:0000256" key="5">
    <source>
        <dbReference type="ARBA" id="ARBA00022989"/>
    </source>
</evidence>
<evidence type="ECO:0000256" key="9">
    <source>
        <dbReference type="PROSITE-ProRule" id="PRU00090"/>
    </source>
</evidence>
<feature type="domain" description="G-protein coupled receptors family 2 profile 2" evidence="13">
    <location>
        <begin position="233"/>
        <end position="357"/>
    </location>
</feature>
<evidence type="ECO:0000259" key="13">
    <source>
        <dbReference type="PROSITE" id="PS50261"/>
    </source>
</evidence>
<keyword evidence="5 10" id="KW-1133">Transmembrane helix</keyword>
<feature type="disulfide bond" evidence="9">
    <location>
        <begin position="58"/>
        <end position="119"/>
    </location>
</feature>
<dbReference type="InterPro" id="IPR036790">
    <property type="entry name" value="Frizzled_dom_sf"/>
</dbReference>
<keyword evidence="3" id="KW-0217">Developmental protein</keyword>
<dbReference type="GO" id="GO:0005886">
    <property type="term" value="C:plasma membrane"/>
    <property type="evidence" value="ECO:0007669"/>
    <property type="project" value="TreeGrafter"/>
</dbReference>
<dbReference type="SMART" id="SM00063">
    <property type="entry name" value="FRI"/>
    <property type="match status" value="1"/>
</dbReference>
<evidence type="ECO:0000256" key="2">
    <source>
        <dbReference type="ARBA" id="ARBA00008077"/>
    </source>
</evidence>
<evidence type="ECO:0000256" key="4">
    <source>
        <dbReference type="ARBA" id="ARBA00022692"/>
    </source>
</evidence>
<dbReference type="Gene3D" id="1.10.2000.10">
    <property type="entry name" value="Frizzled cysteine-rich domain"/>
    <property type="match status" value="1"/>
</dbReference>
<evidence type="ECO:0000256" key="11">
    <source>
        <dbReference type="SAM" id="SignalP"/>
    </source>
</evidence>
<dbReference type="InterPro" id="IPR000539">
    <property type="entry name" value="Frizzled/Smoothened_7TM"/>
</dbReference>
<reference evidence="14" key="1">
    <citation type="submission" date="2025-08" db="UniProtKB">
        <authorList>
            <consortium name="Ensembl"/>
        </authorList>
    </citation>
    <scope>IDENTIFICATION</scope>
</reference>
<dbReference type="Pfam" id="PF01392">
    <property type="entry name" value="Fz"/>
    <property type="match status" value="1"/>
</dbReference>